<evidence type="ECO:0000256" key="10">
    <source>
        <dbReference type="PROSITE-ProRule" id="PRU10111"/>
    </source>
</evidence>
<evidence type="ECO:0000256" key="5">
    <source>
        <dbReference type="ARBA" id="ARBA00022842"/>
    </source>
</evidence>
<reference evidence="12 13" key="1">
    <citation type="submission" date="2016-09" db="EMBL/GenBank/DDBJ databases">
        <authorList>
            <person name="Capua I."/>
            <person name="De Benedictis P."/>
            <person name="Joannis T."/>
            <person name="Lombin L.H."/>
            <person name="Cattoli G."/>
        </authorList>
    </citation>
    <scope>NUCLEOTIDE SEQUENCE [LARGE SCALE GENOMIC DNA]</scope>
    <source>
        <strain evidence="12 13">ISLP-3</strain>
    </source>
</reference>
<evidence type="ECO:0000256" key="1">
    <source>
        <dbReference type="ARBA" id="ARBA00003670"/>
    </source>
</evidence>
<dbReference type="InterPro" id="IPR018129">
    <property type="entry name" value="PEP_COase_Lys_AS"/>
</dbReference>
<comment type="similarity">
    <text evidence="2 9">Belongs to the PEPCase type 1 family.</text>
</comment>
<dbReference type="InterPro" id="IPR021135">
    <property type="entry name" value="PEP_COase"/>
</dbReference>
<name>A0A1G6K8C5_9MICO</name>
<keyword evidence="13" id="KW-1185">Reference proteome</keyword>
<dbReference type="PANTHER" id="PTHR30523">
    <property type="entry name" value="PHOSPHOENOLPYRUVATE CARBOXYLASE"/>
    <property type="match status" value="1"/>
</dbReference>
<proteinExistence type="inferred from homology"/>
<evidence type="ECO:0000256" key="7">
    <source>
        <dbReference type="ARBA" id="ARBA00023300"/>
    </source>
</evidence>
<dbReference type="Proteomes" id="UP000199039">
    <property type="component" value="Unassembled WGS sequence"/>
</dbReference>
<dbReference type="PROSITE" id="PS00781">
    <property type="entry name" value="PEPCASE_1"/>
    <property type="match status" value="1"/>
</dbReference>
<evidence type="ECO:0000256" key="2">
    <source>
        <dbReference type="ARBA" id="ARBA00008346"/>
    </source>
</evidence>
<dbReference type="EMBL" id="FMYH01000002">
    <property type="protein sequence ID" value="SDC26815.1"/>
    <property type="molecule type" value="Genomic_DNA"/>
</dbReference>
<protein>
    <recommendedName>
        <fullName evidence="4 9">Phosphoenolpyruvate carboxylase</fullName>
        <shortName evidence="9">PEPC</shortName>
        <shortName evidence="9">PEPCase</shortName>
        <ecNumber evidence="3 9">4.1.1.31</ecNumber>
    </recommendedName>
</protein>
<dbReference type="InterPro" id="IPR015813">
    <property type="entry name" value="Pyrv/PenolPyrv_kinase-like_dom"/>
</dbReference>
<evidence type="ECO:0000256" key="4">
    <source>
        <dbReference type="ARBA" id="ARBA00022419"/>
    </source>
</evidence>
<dbReference type="HAMAP" id="MF_00595">
    <property type="entry name" value="PEPcase_type1"/>
    <property type="match status" value="1"/>
</dbReference>
<comment type="subunit">
    <text evidence="9">Homotetramer.</text>
</comment>
<gene>
    <name evidence="9" type="primary">ppc</name>
    <name evidence="12" type="ORF">SAMN05216410_1519</name>
</gene>
<evidence type="ECO:0000313" key="12">
    <source>
        <dbReference type="EMBL" id="SDC26815.1"/>
    </source>
</evidence>
<comment type="catalytic activity">
    <reaction evidence="8 9">
        <text>oxaloacetate + phosphate = phosphoenolpyruvate + hydrogencarbonate</text>
        <dbReference type="Rhea" id="RHEA:28370"/>
        <dbReference type="ChEBI" id="CHEBI:16452"/>
        <dbReference type="ChEBI" id="CHEBI:17544"/>
        <dbReference type="ChEBI" id="CHEBI:43474"/>
        <dbReference type="ChEBI" id="CHEBI:58702"/>
        <dbReference type="EC" id="4.1.1.31"/>
    </reaction>
</comment>
<evidence type="ECO:0000256" key="8">
    <source>
        <dbReference type="ARBA" id="ARBA00048995"/>
    </source>
</evidence>
<dbReference type="Gene3D" id="1.20.1440.90">
    <property type="entry name" value="Phosphoenolpyruvate/pyruvate domain"/>
    <property type="match status" value="1"/>
</dbReference>
<dbReference type="GO" id="GO:0015977">
    <property type="term" value="P:carbon fixation"/>
    <property type="evidence" value="ECO:0007669"/>
    <property type="project" value="UniProtKB-UniRule"/>
</dbReference>
<feature type="active site" evidence="9 10">
    <location>
        <position position="166"/>
    </location>
</feature>
<dbReference type="GO" id="GO:0005829">
    <property type="term" value="C:cytosol"/>
    <property type="evidence" value="ECO:0007669"/>
    <property type="project" value="TreeGrafter"/>
</dbReference>
<feature type="active site" evidence="9">
    <location>
        <position position="565"/>
    </location>
</feature>
<dbReference type="GO" id="GO:0008964">
    <property type="term" value="F:phosphoenolpyruvate carboxylase activity"/>
    <property type="evidence" value="ECO:0007669"/>
    <property type="project" value="UniProtKB-UniRule"/>
</dbReference>
<dbReference type="GO" id="GO:0006107">
    <property type="term" value="P:oxaloacetate metabolic process"/>
    <property type="evidence" value="ECO:0007669"/>
    <property type="project" value="UniProtKB-UniRule"/>
</dbReference>
<evidence type="ECO:0000256" key="6">
    <source>
        <dbReference type="ARBA" id="ARBA00023239"/>
    </source>
</evidence>
<dbReference type="GO" id="GO:0000287">
    <property type="term" value="F:magnesium ion binding"/>
    <property type="evidence" value="ECO:0007669"/>
    <property type="project" value="UniProtKB-UniRule"/>
</dbReference>
<evidence type="ECO:0000256" key="9">
    <source>
        <dbReference type="HAMAP-Rule" id="MF_00595"/>
    </source>
</evidence>
<dbReference type="STRING" id="1814289.SAMN05216410_1519"/>
<keyword evidence="12" id="KW-0670">Pyruvate</keyword>
<dbReference type="PRINTS" id="PR00150">
    <property type="entry name" value="PEPCARBXLASE"/>
</dbReference>
<keyword evidence="5 9" id="KW-0460">Magnesium</keyword>
<organism evidence="12 13">
    <name type="scientific">Sanguibacter gelidistatuariae</name>
    <dbReference type="NCBI Taxonomy" id="1814289"/>
    <lineage>
        <taxon>Bacteria</taxon>
        <taxon>Bacillati</taxon>
        <taxon>Actinomycetota</taxon>
        <taxon>Actinomycetes</taxon>
        <taxon>Micrococcales</taxon>
        <taxon>Sanguibacteraceae</taxon>
        <taxon>Sanguibacter</taxon>
    </lineage>
</organism>
<dbReference type="SUPFAM" id="SSF51621">
    <property type="entry name" value="Phosphoenolpyruvate/pyruvate domain"/>
    <property type="match status" value="1"/>
</dbReference>
<dbReference type="GO" id="GO:0006099">
    <property type="term" value="P:tricarboxylic acid cycle"/>
    <property type="evidence" value="ECO:0007669"/>
    <property type="project" value="InterPro"/>
</dbReference>
<dbReference type="InterPro" id="IPR022805">
    <property type="entry name" value="PEP_COase_bac/pln-type"/>
</dbReference>
<accession>A0A1G6K8C5</accession>
<dbReference type="Pfam" id="PF00311">
    <property type="entry name" value="PEPcase"/>
    <property type="match status" value="2"/>
</dbReference>
<keyword evidence="6 9" id="KW-0456">Lyase</keyword>
<dbReference type="PANTHER" id="PTHR30523:SF6">
    <property type="entry name" value="PHOSPHOENOLPYRUVATE CARBOXYLASE"/>
    <property type="match status" value="1"/>
</dbReference>
<sequence>MTDHLNTPEQPAAPERLRDGAREDMPEQLRRDVRLLGDLLGQILSEAVGADLLEDVECLRALVILAATSPESSALQEAEALVDSFTPQRAEDVARAFSCYFHLVNLAEEHHRVRVLRERESALTPSQSHPEDSLPSALRALEEEVGAQDARARVAGLEFRPVLTAHPTEARRRAIASAIRRITVLLAARDDHGLGGVALRENTEQLLAEIDGLWRTSPLRMTKPSPLDEVRTAMGVFDETLFTVLPEVYRRLENWVNVDGAGLTAPVAPAFVRLGTWIGGDRDGNPNVTAAITRQAAAIANEHVLRALENVALRVGRTMTLDAATTPASPALDELWLSQRQLAPELTTEIALRSPNEPHRRALLVIARRIEATRLRDADLAYAGADGLLDDLMVVQDSLVAAGAKRVAYSDLQQFLWQVQTFGFHLAEMEMRQHSQVHREALAEIAEHGADSPALSERTVEVLDTFRAMASIQQRYGTPAARRYIVSFTQCADDLANVYTLADHALGSPEKMPVLDVVPLFETFADLQAATEILTEIVDHPRVVARLAQTERRMEVMLGYSDSSKDVGPVSATLALYDAQSRISKWAQDNNITLTLFHGRGGALGRGGGPANRAVLAQPPGSVDGRFKLTEQGEVIAARYGDPVIATRHIEQVAAATLLQSLPSVGEHNAAAAERFSGVAATLDAVSRERFFELVHAEGFPKWFAQVTPQEEIGLLPLGSRPAKRGLSVNSLDDLRAIPWVFAWTQARINLTGWFGLGTALAGVGDLDELQAAYREWPLFSTMIDNVEMSLAKTDDRIAERYLALGDREDLATLVLAEMAITKEWVLKVTGKTRMLADMRVLGRAVQLRSPYVDALSLIQLRALRALRRGAPAEDIPELQRLLLLSVNGVAAGLQNTG</sequence>
<comment type="cofactor">
    <cofactor evidence="9">
        <name>Mg(2+)</name>
        <dbReference type="ChEBI" id="CHEBI:18420"/>
    </cofactor>
</comment>
<feature type="region of interest" description="Disordered" evidence="11">
    <location>
        <begin position="1"/>
        <end position="23"/>
    </location>
</feature>
<dbReference type="AlphaFoldDB" id="A0A1G6K8C5"/>
<dbReference type="EC" id="4.1.1.31" evidence="3 9"/>
<evidence type="ECO:0000313" key="13">
    <source>
        <dbReference type="Proteomes" id="UP000199039"/>
    </source>
</evidence>
<keyword evidence="7 9" id="KW-0120">Carbon dioxide fixation</keyword>
<evidence type="ECO:0000256" key="3">
    <source>
        <dbReference type="ARBA" id="ARBA00012305"/>
    </source>
</evidence>
<comment type="function">
    <text evidence="1 9">Forms oxaloacetate, a four-carbon dicarboxylic acid source for the tricarboxylic acid cycle.</text>
</comment>
<evidence type="ECO:0000256" key="11">
    <source>
        <dbReference type="SAM" id="MobiDB-lite"/>
    </source>
</evidence>